<evidence type="ECO:0000313" key="3">
    <source>
        <dbReference type="Proteomes" id="UP000036000"/>
    </source>
</evidence>
<feature type="transmembrane region" description="Helical" evidence="1">
    <location>
        <begin position="32"/>
        <end position="53"/>
    </location>
</feature>
<feature type="transmembrane region" description="Helical" evidence="1">
    <location>
        <begin position="102"/>
        <end position="125"/>
    </location>
</feature>
<name>A0AAC8ZG03_9LACO</name>
<evidence type="ECO:0000313" key="2">
    <source>
        <dbReference type="EMBL" id="AKP63778.1"/>
    </source>
</evidence>
<keyword evidence="1" id="KW-0472">Membrane</keyword>
<keyword evidence="3" id="KW-1185">Reference proteome</keyword>
<dbReference type="Proteomes" id="UP000036000">
    <property type="component" value="Chromosome"/>
</dbReference>
<gene>
    <name evidence="2" type="ORF">ABN16_01380</name>
</gene>
<protein>
    <submittedName>
        <fullName evidence="2">Uncharacterized protein</fullName>
    </submittedName>
</protein>
<accession>A0AAC8ZG03</accession>
<keyword evidence="1" id="KW-0812">Transmembrane</keyword>
<evidence type="ECO:0000256" key="1">
    <source>
        <dbReference type="SAM" id="Phobius"/>
    </source>
</evidence>
<proteinExistence type="predicted"/>
<dbReference type="EMBL" id="CP012033">
    <property type="protein sequence ID" value="AKP63778.1"/>
    <property type="molecule type" value="Genomic_DNA"/>
</dbReference>
<dbReference type="KEGG" id="lko:ABN16_01380"/>
<reference evidence="2 3" key="1">
    <citation type="submission" date="2015-07" db="EMBL/GenBank/DDBJ databases">
        <title>Lactobacillus korensis/26-25/ whole genome sequencing.</title>
        <authorList>
            <person name="Kim M.K."/>
            <person name="Im W.-T."/>
            <person name="Srinivasan S."/>
            <person name="Lee J.-J."/>
        </authorList>
    </citation>
    <scope>NUCLEOTIDE SEQUENCE [LARGE SCALE GENOMIC DNA]</scope>
    <source>
        <strain evidence="2 3">26-25</strain>
    </source>
</reference>
<feature type="transmembrane region" description="Helical" evidence="1">
    <location>
        <begin position="6"/>
        <end position="25"/>
    </location>
</feature>
<dbReference type="AlphaFoldDB" id="A0AAC8ZG03"/>
<keyword evidence="1" id="KW-1133">Transmembrane helix</keyword>
<organism evidence="2 3">
    <name type="scientific">Levilactobacillus koreensis</name>
    <dbReference type="NCBI Taxonomy" id="637971"/>
    <lineage>
        <taxon>Bacteria</taxon>
        <taxon>Bacillati</taxon>
        <taxon>Bacillota</taxon>
        <taxon>Bacilli</taxon>
        <taxon>Lactobacillales</taxon>
        <taxon>Lactobacillaceae</taxon>
        <taxon>Levilactobacillus</taxon>
    </lineage>
</organism>
<sequence length="130" mass="15125">MGKRVLRYLMFLLYGIVVMAILLAWSTKNDWMVPITPYTVWIFFSWLLCYPWLRGKLGYLFVKHNKGRTSNGITASPWQYSIGSTRSIGEIFSLIYVLCEHLVMSFLLILFGLLVTCTLLLIMLFKKSRS</sequence>